<evidence type="ECO:0000259" key="14">
    <source>
        <dbReference type="Pfam" id="PF08263"/>
    </source>
</evidence>
<evidence type="ECO:0000256" key="5">
    <source>
        <dbReference type="ARBA" id="ARBA00022692"/>
    </source>
</evidence>
<evidence type="ECO:0000256" key="6">
    <source>
        <dbReference type="ARBA" id="ARBA00022729"/>
    </source>
</evidence>
<dbReference type="InterPro" id="IPR032675">
    <property type="entry name" value="LRR_dom_sf"/>
</dbReference>
<evidence type="ECO:0000256" key="2">
    <source>
        <dbReference type="ARBA" id="ARBA00009592"/>
    </source>
</evidence>
<dbReference type="GO" id="GO:0005886">
    <property type="term" value="C:plasma membrane"/>
    <property type="evidence" value="ECO:0007669"/>
    <property type="project" value="UniProtKB-SubCell"/>
</dbReference>
<dbReference type="Pfam" id="PF00560">
    <property type="entry name" value="LRR_1"/>
    <property type="match status" value="9"/>
</dbReference>
<dbReference type="AlphaFoldDB" id="A0A6P5WVM1"/>
<dbReference type="FunFam" id="3.80.10.10:FF:000095">
    <property type="entry name" value="LRR receptor-like serine/threonine-protein kinase GSO1"/>
    <property type="match status" value="1"/>
</dbReference>
<evidence type="ECO:0000256" key="13">
    <source>
        <dbReference type="SAM" id="SignalP"/>
    </source>
</evidence>
<evidence type="ECO:0000313" key="17">
    <source>
        <dbReference type="RefSeq" id="XP_022719707.1"/>
    </source>
</evidence>
<dbReference type="InterPro" id="IPR055414">
    <property type="entry name" value="LRR_R13L4/SHOC2-like"/>
</dbReference>
<dbReference type="SUPFAM" id="SSF52058">
    <property type="entry name" value="L domain-like"/>
    <property type="match status" value="3"/>
</dbReference>
<accession>A0A6P5WVM1</accession>
<keyword evidence="10" id="KW-0675">Receptor</keyword>
<feature type="signal peptide" evidence="13">
    <location>
        <begin position="1"/>
        <end position="22"/>
    </location>
</feature>
<dbReference type="Pfam" id="PF23598">
    <property type="entry name" value="LRR_14"/>
    <property type="match status" value="1"/>
</dbReference>
<reference evidence="17" key="1">
    <citation type="submission" date="2025-08" db="UniProtKB">
        <authorList>
            <consortium name="RefSeq"/>
        </authorList>
    </citation>
    <scope>IDENTIFICATION</scope>
    <source>
        <tissue evidence="17">Fruit stalk</tissue>
    </source>
</reference>
<keyword evidence="8 12" id="KW-1133">Transmembrane helix</keyword>
<dbReference type="Proteomes" id="UP000515121">
    <property type="component" value="Unplaced"/>
</dbReference>
<evidence type="ECO:0000259" key="15">
    <source>
        <dbReference type="Pfam" id="PF23598"/>
    </source>
</evidence>
<evidence type="ECO:0000256" key="11">
    <source>
        <dbReference type="ARBA" id="ARBA00023180"/>
    </source>
</evidence>
<dbReference type="PRINTS" id="PR00019">
    <property type="entry name" value="LEURICHRPT"/>
</dbReference>
<dbReference type="Gene3D" id="3.80.10.10">
    <property type="entry name" value="Ribonuclease Inhibitor"/>
    <property type="match status" value="6"/>
</dbReference>
<organism evidence="16 17">
    <name type="scientific">Durio zibethinus</name>
    <name type="common">Durian</name>
    <dbReference type="NCBI Taxonomy" id="66656"/>
    <lineage>
        <taxon>Eukaryota</taxon>
        <taxon>Viridiplantae</taxon>
        <taxon>Streptophyta</taxon>
        <taxon>Embryophyta</taxon>
        <taxon>Tracheophyta</taxon>
        <taxon>Spermatophyta</taxon>
        <taxon>Magnoliopsida</taxon>
        <taxon>eudicotyledons</taxon>
        <taxon>Gunneridae</taxon>
        <taxon>Pentapetalae</taxon>
        <taxon>rosids</taxon>
        <taxon>malvids</taxon>
        <taxon>Malvales</taxon>
        <taxon>Malvaceae</taxon>
        <taxon>Helicteroideae</taxon>
        <taxon>Durio</taxon>
    </lineage>
</organism>
<dbReference type="InterPro" id="IPR013210">
    <property type="entry name" value="LRR_N_plant-typ"/>
</dbReference>
<evidence type="ECO:0000256" key="10">
    <source>
        <dbReference type="ARBA" id="ARBA00023170"/>
    </source>
</evidence>
<dbReference type="InterPro" id="IPR003591">
    <property type="entry name" value="Leu-rich_rpt_typical-subtyp"/>
</dbReference>
<evidence type="ECO:0000256" key="1">
    <source>
        <dbReference type="ARBA" id="ARBA00004251"/>
    </source>
</evidence>
<evidence type="ECO:0000256" key="9">
    <source>
        <dbReference type="ARBA" id="ARBA00023136"/>
    </source>
</evidence>
<proteinExistence type="inferred from homology"/>
<protein>
    <submittedName>
        <fullName evidence="17">Probable leucine-rich repeat receptor-like protein kinase At1g35710</fullName>
    </submittedName>
</protein>
<keyword evidence="4" id="KW-0433">Leucine-rich repeat</keyword>
<dbReference type="Pfam" id="PF08263">
    <property type="entry name" value="LRRNT_2"/>
    <property type="match status" value="1"/>
</dbReference>
<evidence type="ECO:0000256" key="7">
    <source>
        <dbReference type="ARBA" id="ARBA00022737"/>
    </source>
</evidence>
<dbReference type="Pfam" id="PF13855">
    <property type="entry name" value="LRR_8"/>
    <property type="match status" value="1"/>
</dbReference>
<dbReference type="InterPro" id="IPR046956">
    <property type="entry name" value="RLP23-like"/>
</dbReference>
<comment type="subcellular location">
    <subcellularLocation>
        <location evidence="1">Cell membrane</location>
        <topology evidence="1">Single-pass type I membrane protein</topology>
    </subcellularLocation>
</comment>
<keyword evidence="5 12" id="KW-0812">Transmembrane</keyword>
<evidence type="ECO:0000256" key="12">
    <source>
        <dbReference type="SAM" id="Phobius"/>
    </source>
</evidence>
<feature type="chain" id="PRO_5027836563" evidence="13">
    <location>
        <begin position="23"/>
        <end position="1024"/>
    </location>
</feature>
<sequence length="1024" mass="114232">MRAFTISVFGFLVIAAISSCFCDGNSSVLCMESERQALLKFRQDLIDYSNRLSSWVEGEDCCKWNGVFCDDLTGHVKELHLGLPDENFDFFSDEFVAYIWSKLGGKINPSLLELKHLSFLDLSNNNFGGIQIPEFIGSLGSLTYLNLSRSGFQGAIPHKIGNLSKLQYLDLGYSNNQQPLETENLQWVSGLSSLKYLDLSTVYLATATDWLQVTSSLPSLVELHLFLCHLNTASFPSSPNFTSLVVLDLSGNEFSSVPTWIYGLHSLVSIDFTGNFFRGPIPDGFQNLSSLKVLDLSYNSINSLTSSSLSRLNNLQVLALRHNYIPGQIPSTIGNLTSLIHIDLAINQIQGIAPTLLENLCNLREMDLSDNEIDQEVSEILQGLSRCSLDKLVSLNMENNSLSGHLIDQLGQFKNLVSLLLWKNSISGPIPFSIGELSSLKSLDVSSNRLNGTLPQSIGQLMSLEILRLEDNLFEGVVSEMHFSNLTRLKILQASKNMLTFKPNPNWIPPFDCEIIELGYWNLGAQFPPWLQFQKNLVAIDTSHAGISNVIPSWFWNLSTQFLEVDLSHNRLVGEISYLFKSNVVDLSFNQFHGPLPQVFPNTKYLSLSENSFSGSLSHFLCNFSIESSFILEIKNNLLSGEIPDCWKYLTSIWVLNLGNNNLTGKIPRSLGSLNLYALNLRNNNLSGEVPATLQNCTSLSLLDLGENHLSGSIPVWLGNKLSRLVVLGLRSNNFHGHIPDQICALSSLQILDLGHNNISGGIPKCFSNSSAMVTKNPSSSFLIQYQFYDREFMESALLVRKGREFEYSTTLKFVTSIDLSSNVLTGEIPRELGSLKGLQSLNLSRNLLTGKIPANIGNMGLLESLDFSMNRLLGEIPPSFANLNFLSYLNLSYNNLIGQIPLSTQLQSFDEFSFIGNHLCGPPITKNCTKKGVTSGGSEGHVGPKVNGLYISIVLGFVMGFWSVVAPLFFMRSWRFSYYNKLEHIGWKIYEFWQRPRRKDCVDSRRLSVLHNKDWVLGLAMNF</sequence>
<keyword evidence="11" id="KW-0325">Glycoprotein</keyword>
<dbReference type="RefSeq" id="XP_022719707.1">
    <property type="nucleotide sequence ID" value="XM_022863972.1"/>
</dbReference>
<feature type="domain" description="Disease resistance R13L4/SHOC-2-like LRR" evidence="15">
    <location>
        <begin position="112"/>
        <end position="269"/>
    </location>
</feature>
<keyword evidence="6 13" id="KW-0732">Signal</keyword>
<keyword evidence="16" id="KW-1185">Reference proteome</keyword>
<dbReference type="SMART" id="SM00365">
    <property type="entry name" value="LRR_SD22"/>
    <property type="match status" value="5"/>
</dbReference>
<dbReference type="FunFam" id="3.80.10.10:FF:000111">
    <property type="entry name" value="LRR receptor-like serine/threonine-protein kinase ERECTA"/>
    <property type="match status" value="1"/>
</dbReference>
<dbReference type="PROSITE" id="PS51450">
    <property type="entry name" value="LRR"/>
    <property type="match status" value="1"/>
</dbReference>
<comment type="similarity">
    <text evidence="2">Belongs to the RLP family.</text>
</comment>
<evidence type="ECO:0000256" key="8">
    <source>
        <dbReference type="ARBA" id="ARBA00022989"/>
    </source>
</evidence>
<name>A0A6P5WVM1_DURZI</name>
<dbReference type="OrthoDB" id="1600340at2759"/>
<keyword evidence="7" id="KW-0677">Repeat</keyword>
<dbReference type="PANTHER" id="PTHR48063:SF48">
    <property type="entry name" value="LRR RECEPTOR-LIKE SERINE_THREONINE-PROTEIN KINASE FLS2"/>
    <property type="match status" value="1"/>
</dbReference>
<dbReference type="PROSITE" id="PS51257">
    <property type="entry name" value="PROKAR_LIPOPROTEIN"/>
    <property type="match status" value="1"/>
</dbReference>
<feature type="domain" description="Leucine-rich repeat-containing N-terminal plant-type" evidence="14">
    <location>
        <begin position="32"/>
        <end position="70"/>
    </location>
</feature>
<evidence type="ECO:0000256" key="4">
    <source>
        <dbReference type="ARBA" id="ARBA00022614"/>
    </source>
</evidence>
<keyword evidence="9 12" id="KW-0472">Membrane</keyword>
<evidence type="ECO:0000313" key="16">
    <source>
        <dbReference type="Proteomes" id="UP000515121"/>
    </source>
</evidence>
<dbReference type="PANTHER" id="PTHR48063">
    <property type="entry name" value="LRR RECEPTOR-LIKE KINASE"/>
    <property type="match status" value="1"/>
</dbReference>
<dbReference type="KEGG" id="dzi:111277548"/>
<feature type="transmembrane region" description="Helical" evidence="12">
    <location>
        <begin position="950"/>
        <end position="972"/>
    </location>
</feature>
<gene>
    <name evidence="17" type="primary">LOC111277548</name>
</gene>
<dbReference type="GeneID" id="111277548"/>
<keyword evidence="3" id="KW-1003">Cell membrane</keyword>
<dbReference type="InterPro" id="IPR001611">
    <property type="entry name" value="Leu-rich_rpt"/>
</dbReference>
<evidence type="ECO:0000256" key="3">
    <source>
        <dbReference type="ARBA" id="ARBA00022475"/>
    </source>
</evidence>
<dbReference type="FunFam" id="3.80.10.10:FF:000383">
    <property type="entry name" value="Leucine-rich repeat receptor protein kinase EMS1"/>
    <property type="match status" value="1"/>
</dbReference>
<dbReference type="SMART" id="SM00369">
    <property type="entry name" value="LRR_TYP"/>
    <property type="match status" value="10"/>
</dbReference>